<evidence type="ECO:0000313" key="12">
    <source>
        <dbReference type="Proteomes" id="UP000281112"/>
    </source>
</evidence>
<keyword evidence="3" id="KW-1003">Cell membrane</keyword>
<reference evidence="11 12" key="1">
    <citation type="submission" date="2018-11" db="EMBL/GenBank/DDBJ databases">
        <title>Vibrio LJC006 sp. nov., isolated from seawater during the bloom of the enteromorpha.</title>
        <authorList>
            <person name="Liang J."/>
        </authorList>
    </citation>
    <scope>NUCLEOTIDE SEQUENCE [LARGE SCALE GENOMIC DNA]</scope>
    <source>
        <strain evidence="11 12">LJC006</strain>
    </source>
</reference>
<dbReference type="OrthoDB" id="9797534at2"/>
<gene>
    <name evidence="11" type="ORF">EES38_12895</name>
</gene>
<dbReference type="PANTHER" id="PTHR35011">
    <property type="entry name" value="2,3-DIKETO-L-GULONATE TRAP TRANSPORTER SMALL PERMEASE PROTEIN YIAM"/>
    <property type="match status" value="1"/>
</dbReference>
<evidence type="ECO:0000256" key="6">
    <source>
        <dbReference type="ARBA" id="ARBA00022989"/>
    </source>
</evidence>
<evidence type="ECO:0000256" key="8">
    <source>
        <dbReference type="ARBA" id="ARBA00038436"/>
    </source>
</evidence>
<evidence type="ECO:0000256" key="3">
    <source>
        <dbReference type="ARBA" id="ARBA00022475"/>
    </source>
</evidence>
<evidence type="ECO:0000256" key="7">
    <source>
        <dbReference type="ARBA" id="ARBA00023136"/>
    </source>
</evidence>
<organism evidence="11 12">
    <name type="scientific">Vibrio viridaestus</name>
    <dbReference type="NCBI Taxonomy" id="2487322"/>
    <lineage>
        <taxon>Bacteria</taxon>
        <taxon>Pseudomonadati</taxon>
        <taxon>Pseudomonadota</taxon>
        <taxon>Gammaproteobacteria</taxon>
        <taxon>Vibrionales</taxon>
        <taxon>Vibrionaceae</taxon>
        <taxon>Vibrio</taxon>
    </lineage>
</organism>
<keyword evidence="6 9" id="KW-1133">Transmembrane helix</keyword>
<feature type="transmembrane region" description="Helical" evidence="9">
    <location>
        <begin position="44"/>
        <end position="66"/>
    </location>
</feature>
<protein>
    <recommendedName>
        <fullName evidence="9">TRAP transporter small permease protein</fullName>
    </recommendedName>
</protein>
<keyword evidence="12" id="KW-1185">Reference proteome</keyword>
<comment type="function">
    <text evidence="9">Part of the tripartite ATP-independent periplasmic (TRAP) transport system.</text>
</comment>
<name>A0A3N9TEF3_9VIBR</name>
<dbReference type="InterPro" id="IPR055348">
    <property type="entry name" value="DctQ"/>
</dbReference>
<keyword evidence="4 9" id="KW-0997">Cell inner membrane</keyword>
<feature type="transmembrane region" description="Helical" evidence="9">
    <location>
        <begin position="87"/>
        <end position="110"/>
    </location>
</feature>
<dbReference type="InterPro" id="IPR007387">
    <property type="entry name" value="TRAP_DctQ"/>
</dbReference>
<comment type="subcellular location">
    <subcellularLocation>
        <location evidence="1 9">Cell inner membrane</location>
        <topology evidence="1 9">Multi-pass membrane protein</topology>
    </subcellularLocation>
</comment>
<evidence type="ECO:0000256" key="1">
    <source>
        <dbReference type="ARBA" id="ARBA00004429"/>
    </source>
</evidence>
<accession>A0A3N9TEF3</accession>
<evidence type="ECO:0000256" key="9">
    <source>
        <dbReference type="RuleBase" id="RU369079"/>
    </source>
</evidence>
<dbReference type="GO" id="GO:0005886">
    <property type="term" value="C:plasma membrane"/>
    <property type="evidence" value="ECO:0007669"/>
    <property type="project" value="UniProtKB-SubCell"/>
</dbReference>
<evidence type="ECO:0000256" key="4">
    <source>
        <dbReference type="ARBA" id="ARBA00022519"/>
    </source>
</evidence>
<evidence type="ECO:0000313" key="11">
    <source>
        <dbReference type="EMBL" id="RQW62617.1"/>
    </source>
</evidence>
<comment type="caution">
    <text evidence="11">The sequence shown here is derived from an EMBL/GenBank/DDBJ whole genome shotgun (WGS) entry which is preliminary data.</text>
</comment>
<dbReference type="AlphaFoldDB" id="A0A3N9TEF3"/>
<keyword evidence="7 9" id="KW-0472">Membrane</keyword>
<sequence>MKLLMFLSAGINRIAGSLAILLIIYMLCHIILEIGLRMFGHSTFVLDEFVGYAVAAMTFLALGYSLERNALIQVNILRDKIGSAYQWLLDLFASLLTLCFFSWIAYYWSITVTRNFIRHTTSQSLAATPLWIPQGLVLVGLSILCLTLTVRILSLLIYRQPPVTGAYSGE</sequence>
<feature type="transmembrane region" description="Helical" evidence="9">
    <location>
        <begin position="130"/>
        <end position="150"/>
    </location>
</feature>
<dbReference type="Pfam" id="PF04290">
    <property type="entry name" value="DctQ"/>
    <property type="match status" value="1"/>
</dbReference>
<comment type="similarity">
    <text evidence="8 9">Belongs to the TRAP transporter small permease family.</text>
</comment>
<dbReference type="EMBL" id="RJVQ01000005">
    <property type="protein sequence ID" value="RQW62617.1"/>
    <property type="molecule type" value="Genomic_DNA"/>
</dbReference>
<dbReference type="GO" id="GO:0015740">
    <property type="term" value="P:C4-dicarboxylate transport"/>
    <property type="evidence" value="ECO:0007669"/>
    <property type="project" value="TreeGrafter"/>
</dbReference>
<keyword evidence="2 9" id="KW-0813">Transport</keyword>
<comment type="subunit">
    <text evidence="9">The complex comprises the extracytoplasmic solute receptor protein and the two transmembrane proteins.</text>
</comment>
<proteinExistence type="inferred from homology"/>
<dbReference type="Proteomes" id="UP000281112">
    <property type="component" value="Unassembled WGS sequence"/>
</dbReference>
<dbReference type="RefSeq" id="WP_124937611.1">
    <property type="nucleotide sequence ID" value="NZ_RJVQ01000005.1"/>
</dbReference>
<evidence type="ECO:0000256" key="5">
    <source>
        <dbReference type="ARBA" id="ARBA00022692"/>
    </source>
</evidence>
<keyword evidence="5 9" id="KW-0812">Transmembrane</keyword>
<feature type="domain" description="Tripartite ATP-independent periplasmic transporters DctQ component" evidence="10">
    <location>
        <begin position="26"/>
        <end position="155"/>
    </location>
</feature>
<dbReference type="GO" id="GO:0022857">
    <property type="term" value="F:transmembrane transporter activity"/>
    <property type="evidence" value="ECO:0007669"/>
    <property type="project" value="UniProtKB-UniRule"/>
</dbReference>
<evidence type="ECO:0000259" key="10">
    <source>
        <dbReference type="Pfam" id="PF04290"/>
    </source>
</evidence>
<evidence type="ECO:0000256" key="2">
    <source>
        <dbReference type="ARBA" id="ARBA00022448"/>
    </source>
</evidence>
<dbReference type="PANTHER" id="PTHR35011:SF10">
    <property type="entry name" value="TRAP TRANSPORTER SMALL PERMEASE PROTEIN"/>
    <property type="match status" value="1"/>
</dbReference>
<feature type="transmembrane region" description="Helical" evidence="9">
    <location>
        <begin position="12"/>
        <end position="32"/>
    </location>
</feature>